<proteinExistence type="predicted"/>
<dbReference type="Pfam" id="PF13606">
    <property type="entry name" value="Ank_3"/>
    <property type="match status" value="1"/>
</dbReference>
<evidence type="ECO:0000256" key="1">
    <source>
        <dbReference type="PROSITE-ProRule" id="PRU00023"/>
    </source>
</evidence>
<dbReference type="Proteomes" id="UP000649617">
    <property type="component" value="Unassembled WGS sequence"/>
</dbReference>
<feature type="repeat" description="ANK" evidence="1">
    <location>
        <begin position="12"/>
        <end position="36"/>
    </location>
</feature>
<dbReference type="InterPro" id="IPR002110">
    <property type="entry name" value="Ankyrin_rpt"/>
</dbReference>
<organism evidence="2 3">
    <name type="scientific">Symbiodinium pilosum</name>
    <name type="common">Dinoflagellate</name>
    <dbReference type="NCBI Taxonomy" id="2952"/>
    <lineage>
        <taxon>Eukaryota</taxon>
        <taxon>Sar</taxon>
        <taxon>Alveolata</taxon>
        <taxon>Dinophyceae</taxon>
        <taxon>Suessiales</taxon>
        <taxon>Symbiodiniaceae</taxon>
        <taxon>Symbiodinium</taxon>
    </lineage>
</organism>
<dbReference type="PROSITE" id="PS50088">
    <property type="entry name" value="ANK_REPEAT"/>
    <property type="match status" value="2"/>
</dbReference>
<evidence type="ECO:0000313" key="2">
    <source>
        <dbReference type="EMBL" id="CAE7664968.1"/>
    </source>
</evidence>
<protein>
    <submittedName>
        <fullName evidence="2">Psmd10 protein</fullName>
    </submittedName>
</protein>
<dbReference type="OrthoDB" id="10057496at2759"/>
<evidence type="ECO:0000313" key="3">
    <source>
        <dbReference type="Proteomes" id="UP000649617"/>
    </source>
</evidence>
<dbReference type="SUPFAM" id="SSF48403">
    <property type="entry name" value="Ankyrin repeat"/>
    <property type="match status" value="1"/>
</dbReference>
<dbReference type="PANTHER" id="PTHR24184:SF11">
    <property type="entry name" value="ANKYRIN REPEAT AND SOCS BOX CONTAINING 3"/>
    <property type="match status" value="1"/>
</dbReference>
<dbReference type="PANTHER" id="PTHR24184">
    <property type="entry name" value="SI:CH211-189E2.2"/>
    <property type="match status" value="1"/>
</dbReference>
<dbReference type="EMBL" id="CAJNIZ010043637">
    <property type="protein sequence ID" value="CAE7664968.1"/>
    <property type="molecule type" value="Genomic_DNA"/>
</dbReference>
<feature type="non-terminal residue" evidence="2">
    <location>
        <position position="97"/>
    </location>
</feature>
<dbReference type="Pfam" id="PF12796">
    <property type="entry name" value="Ank_2"/>
    <property type="match status" value="1"/>
</dbReference>
<name>A0A812W6Q5_SYMPI</name>
<keyword evidence="1" id="KW-0040">ANK repeat</keyword>
<keyword evidence="3" id="KW-1185">Reference proteome</keyword>
<reference evidence="2" key="1">
    <citation type="submission" date="2021-02" db="EMBL/GenBank/DDBJ databases">
        <authorList>
            <person name="Dougan E. K."/>
            <person name="Rhodes N."/>
            <person name="Thang M."/>
            <person name="Chan C."/>
        </authorList>
    </citation>
    <scope>NUCLEOTIDE SEQUENCE</scope>
</reference>
<dbReference type="InterPro" id="IPR036770">
    <property type="entry name" value="Ankyrin_rpt-contain_sf"/>
</dbReference>
<accession>A0A812W6Q5</accession>
<gene>
    <name evidence="2" type="primary">Psmd10</name>
    <name evidence="2" type="ORF">SPIL2461_LOCUS18166</name>
</gene>
<dbReference type="SMART" id="SM00248">
    <property type="entry name" value="ANK"/>
    <property type="match status" value="2"/>
</dbReference>
<dbReference type="Gene3D" id="1.25.40.20">
    <property type="entry name" value="Ankyrin repeat-containing domain"/>
    <property type="match status" value="2"/>
</dbReference>
<dbReference type="AlphaFoldDB" id="A0A812W6Q5"/>
<feature type="repeat" description="ANK" evidence="1">
    <location>
        <begin position="46"/>
        <end position="78"/>
    </location>
</feature>
<sequence>RTNTLINRSDIRGRTALMYASAIGSRDIVDYLLSKGEVYVNAMDDTQKTALHHAAKCSKADILRSLLRAGAMIDARDHNGCTALMFAAGTGDVDGLQ</sequence>
<dbReference type="PROSITE" id="PS50297">
    <property type="entry name" value="ANK_REP_REGION"/>
    <property type="match status" value="2"/>
</dbReference>
<feature type="non-terminal residue" evidence="2">
    <location>
        <position position="1"/>
    </location>
</feature>
<comment type="caution">
    <text evidence="2">The sequence shown here is derived from an EMBL/GenBank/DDBJ whole genome shotgun (WGS) entry which is preliminary data.</text>
</comment>